<dbReference type="RefSeq" id="WP_044629444.1">
    <property type="nucleotide sequence ID" value="NZ_AP022869.1"/>
</dbReference>
<organism evidence="3 4">
    <name type="scientific">Vreelandella aquamarina</name>
    <dbReference type="NCBI Taxonomy" id="77097"/>
    <lineage>
        <taxon>Bacteria</taxon>
        <taxon>Pseudomonadati</taxon>
        <taxon>Pseudomonadota</taxon>
        <taxon>Gammaproteobacteria</taxon>
        <taxon>Oceanospirillales</taxon>
        <taxon>Halomonadaceae</taxon>
        <taxon>Vreelandella</taxon>
    </lineage>
</organism>
<dbReference type="EMBL" id="AP022869">
    <property type="protein sequence ID" value="BCB70295.1"/>
    <property type="molecule type" value="Genomic_DNA"/>
</dbReference>
<feature type="chain" id="PRO_5041160091" description="DUF4124 domain-containing protein" evidence="2">
    <location>
        <begin position="24"/>
        <end position="78"/>
    </location>
</feature>
<evidence type="ECO:0000313" key="4">
    <source>
        <dbReference type="Proteomes" id="UP000501053"/>
    </source>
</evidence>
<evidence type="ECO:0000313" key="3">
    <source>
        <dbReference type="EMBL" id="BCB70295.1"/>
    </source>
</evidence>
<dbReference type="OrthoDB" id="6173744at2"/>
<feature type="signal peptide" evidence="2">
    <location>
        <begin position="1"/>
        <end position="23"/>
    </location>
</feature>
<evidence type="ECO:0008006" key="5">
    <source>
        <dbReference type="Google" id="ProtNLM"/>
    </source>
</evidence>
<dbReference type="AlphaFoldDB" id="A0A0D7V0S3"/>
<evidence type="ECO:0000256" key="1">
    <source>
        <dbReference type="SAM" id="MobiDB-lite"/>
    </source>
</evidence>
<gene>
    <name evidence="3" type="ORF">HMEPL2_06460</name>
</gene>
<reference evidence="3 4" key="1">
    <citation type="submission" date="2020-03" db="EMBL/GenBank/DDBJ databases">
        <title>Complete Genome Sequence of Halomonas meridiana strain Eplume2, isolated from hydrothermal-plume in the north east Pacific Ocean.</title>
        <authorList>
            <person name="Kurihara Y."/>
            <person name="Kawai S."/>
            <person name="Sakai A."/>
            <person name="Galipon J."/>
            <person name="Arakawa K."/>
        </authorList>
    </citation>
    <scope>NUCLEOTIDE SEQUENCE [LARGE SCALE GENOMIC DNA]</scope>
    <source>
        <strain evidence="3 4">Eplume2</strain>
    </source>
</reference>
<keyword evidence="4" id="KW-1185">Reference proteome</keyword>
<keyword evidence="2" id="KW-0732">Signal</keyword>
<protein>
    <recommendedName>
        <fullName evidence="5">DUF4124 domain-containing protein</fullName>
    </recommendedName>
</protein>
<feature type="compositionally biased region" description="Basic and acidic residues" evidence="1">
    <location>
        <begin position="45"/>
        <end position="78"/>
    </location>
</feature>
<feature type="region of interest" description="Disordered" evidence="1">
    <location>
        <begin position="39"/>
        <end position="78"/>
    </location>
</feature>
<sequence length="78" mass="8800">MPKHRGVVLRHLCFALLPLLPLAGCTTYTWPDGSQETVLGVVPEDENRRYEEPQADGVRYRKPGEIPEETPREDAPSN</sequence>
<name>A0A0D7V0S3_9GAMM</name>
<proteinExistence type="predicted"/>
<accession>A0A0D7V0S3</accession>
<dbReference type="Proteomes" id="UP000501053">
    <property type="component" value="Chromosome"/>
</dbReference>
<evidence type="ECO:0000256" key="2">
    <source>
        <dbReference type="SAM" id="SignalP"/>
    </source>
</evidence>